<dbReference type="EMBL" id="HBUE01179089">
    <property type="protein sequence ID" value="CAG6519250.1"/>
    <property type="molecule type" value="Transcribed_RNA"/>
</dbReference>
<organism evidence="1">
    <name type="scientific">Culex pipiens</name>
    <name type="common">House mosquito</name>
    <dbReference type="NCBI Taxonomy" id="7175"/>
    <lineage>
        <taxon>Eukaryota</taxon>
        <taxon>Metazoa</taxon>
        <taxon>Ecdysozoa</taxon>
        <taxon>Arthropoda</taxon>
        <taxon>Hexapoda</taxon>
        <taxon>Insecta</taxon>
        <taxon>Pterygota</taxon>
        <taxon>Neoptera</taxon>
        <taxon>Endopterygota</taxon>
        <taxon>Diptera</taxon>
        <taxon>Nematocera</taxon>
        <taxon>Culicoidea</taxon>
        <taxon>Culicidae</taxon>
        <taxon>Culicinae</taxon>
        <taxon>Culicini</taxon>
        <taxon>Culex</taxon>
        <taxon>Culex</taxon>
    </lineage>
</organism>
<dbReference type="EMBL" id="HBUE01284667">
    <property type="protein sequence ID" value="CAG6570801.1"/>
    <property type="molecule type" value="Transcribed_RNA"/>
</dbReference>
<proteinExistence type="predicted"/>
<dbReference type="AlphaFoldDB" id="A0A8D8JER5"/>
<dbReference type="EMBL" id="HBUE01284666">
    <property type="protein sequence ID" value="CAG6570799.1"/>
    <property type="molecule type" value="Transcribed_RNA"/>
</dbReference>
<reference evidence="1" key="1">
    <citation type="submission" date="2021-05" db="EMBL/GenBank/DDBJ databases">
        <authorList>
            <person name="Alioto T."/>
            <person name="Alioto T."/>
            <person name="Gomez Garrido J."/>
        </authorList>
    </citation>
    <scope>NUCLEOTIDE SEQUENCE</scope>
</reference>
<sequence length="159" mass="18016">MCTIKSNCDCAKNIPRVFLFVSSFEYRFDNPFSLPTNLFFFQQQVPTVPTTHTHTHTRKRSSRVRVQSFVTAAIRSVSVDLPRPVAIVPSFQNFSTSWAYCAFEAYEARWWCNAFDGLEERGVVPPLPISSGSGSDSVSARRRGVEREILVYHAFDVLG</sequence>
<evidence type="ECO:0000313" key="1">
    <source>
        <dbReference type="EMBL" id="CAG6570799.1"/>
    </source>
</evidence>
<name>A0A8D8JER5_CULPI</name>
<accession>A0A8D8JER5</accession>
<protein>
    <submittedName>
        <fullName evidence="1">(northern house mosquito) hypothetical protein</fullName>
    </submittedName>
</protein>
<dbReference type="EMBL" id="HBUE01179088">
    <property type="protein sequence ID" value="CAG6519248.1"/>
    <property type="molecule type" value="Transcribed_RNA"/>
</dbReference>